<dbReference type="SUPFAM" id="SSF53955">
    <property type="entry name" value="Lysozyme-like"/>
    <property type="match status" value="1"/>
</dbReference>
<evidence type="ECO:0000313" key="5">
    <source>
        <dbReference type="Proteomes" id="UP000593991"/>
    </source>
</evidence>
<dbReference type="CDD" id="cd13402">
    <property type="entry name" value="LT_TF-like"/>
    <property type="match status" value="1"/>
</dbReference>
<name>A0A7L8ZJG2_9CAUD</name>
<dbReference type="Gene3D" id="1.10.530.10">
    <property type="match status" value="1"/>
</dbReference>
<evidence type="ECO:0000259" key="3">
    <source>
        <dbReference type="Pfam" id="PF10145"/>
    </source>
</evidence>
<keyword evidence="1" id="KW-0175">Coiled coil</keyword>
<accession>A0A7L8ZJG2</accession>
<dbReference type="SUPFAM" id="SSF57997">
    <property type="entry name" value="Tropomyosin"/>
    <property type="match status" value="1"/>
</dbReference>
<dbReference type="Gene3D" id="1.20.5.340">
    <property type="match status" value="1"/>
</dbReference>
<organism evidence="4 5">
    <name type="scientific">Enterococcus phage 9184</name>
    <dbReference type="NCBI Taxonomy" id="2763103"/>
    <lineage>
        <taxon>Viruses</taxon>
        <taxon>Duplodnaviria</taxon>
        <taxon>Heunggongvirae</taxon>
        <taxon>Uroviricota</taxon>
        <taxon>Caudoviricetes</taxon>
        <taxon>Thiercelinvirus</taxon>
        <taxon>Thiercelinvirus v9184</taxon>
    </lineage>
</organism>
<feature type="coiled-coil region" evidence="1">
    <location>
        <begin position="96"/>
        <end position="123"/>
    </location>
</feature>
<gene>
    <name evidence="4" type="ORF">phi9184_ORF015</name>
</gene>
<dbReference type="InterPro" id="IPR010090">
    <property type="entry name" value="Phage_tape_meas"/>
</dbReference>
<sequence length="1496" mass="163119">MAQDRPIGNMKFGIGFDGYDESINTLDKLNKALKQSESSMKATMSTFDKAGASAEDLSRKQQGLIDTTELQAKKIQLLEKRREDYIQTYGKESKQVANVTNQINTATVKYNKLSKEIDSTKQAYILASTGVDKYASAIKDNEKAMNDEIKAFKEAGDKAGELEAKQRGLKKQSELTEQAIESQKQAINKMSQEFGESSTQVSQAQAKLEEFKRSAKNTDTRLDGVTKSLSELKREASNVDDKVDKAGDALEEAGKQGNKAESGFNNATEGFSALATGLAVSISTKALDMAIEAADALKESFNEVIEASNRFQGKMGITKDGAKYFLNFANDLVKSGMVDTLEEAQEAITQVYQTAGQKVSPEGMKELTKYAISFSKTFDTDVNETMRGASRMMENFGITGEEAFDLLTVGAQNGLNQSNELADNMAEYSQLFGQMGFTADETFSLLAAGLDGGAYNLDKVNDLIKEMGISLTDGRFEENADMFSESTRTLFNEWKNGKATQGEVVKSMMNDFANMEGGYDSLNRAGTVWSALGEDNSLKVIQAMAGASSSFGDAEGAAEELNNTVSNTTAWEAFTNGVKGTVNSIAIWAQEFTGGMTEPIENFFNNTLPNAMKTLDFFFSYIGTFASNLKDVIGKMWSGQDTVSDQHVLNMMGFSWESIWALDDFITQVKEKGETLTQYIKGFWQLFTGDEATQMQGYSLLRSLGMSQEDIAVLETAKENIKTAFDSVKEAIKTLLEEGLDKMIQSWKDLVTIWDEKIAPDLLPLFQQFSGWLSRITGDLAVISGALDNFGGSSQSNSNIVVEAFGLMWEGIKLKLGLIMATIETAMIIISSTIKIWSKIFKGDWSGAWDEIKKMYDRISESIKTNLKNTFLGDMIKSIEDWNIRTTKAFTSWITDISIKFSTWLSKMKTWFKNLPGELAEKFKSGGSRLANAFKSVFNGALKAIGKPVNGIIRGASWVLEKLGAEPLTEWKVPQYAKGTPNGGHPGGPMMVNDGRGAETVITPDGRAFIPKGRNVVLNAGKGTHVLTAEETALLKGSKAPKYRYKKGTNFFGNMWDNVKSVAGNIGNKMKKLIGDVWDFVSDPGALAKKVLGGLDVLGGLAKYPLDVGKNLLSKATSALTEKITGLFSSGNLDTSIGSNGVYKYLADVAKSVLKKFPGFSITSGYREGDRYSHGKRNAIDIALPGVTGGSSRYTEAANYAFDKFANKVGYVITNNKVRDRDGQSGTGVHNDWKNWAEGGHMDHVHINGIRNPQAFGGAISGGDSLGGSGVDRWRGIATQALRMTGQFSAGNLNALMNQMRTESNGNPKAINLWDPNAMKGTPSKGLLQVIDPTFRAYAMPGYNNNIYDPLSNILASIRYALATYGSLGRAYRGVGYENGGIITKQHMAMVGEGNKEEVVIPLTGSGLKRSRAMQLLAYANEKLNRNQTVSATSTTSSTNSDMSQMLSLLQQQNELLMAILAKDTNILLDGDKVNSKLQKIQSIKELNASRDLGLI</sequence>
<reference evidence="4 5" key="1">
    <citation type="submission" date="2020-08" db="EMBL/GenBank/DDBJ databases">
        <authorList>
            <person name="Canfield G.S."/>
            <person name="Duerkop B.A."/>
        </authorList>
    </citation>
    <scope>NUCLEOTIDE SEQUENCE [LARGE SCALE GENOMIC DNA]</scope>
</reference>
<dbReference type="Proteomes" id="UP000593991">
    <property type="component" value="Segment"/>
</dbReference>
<dbReference type="GO" id="GO:0098003">
    <property type="term" value="P:viral tail assembly"/>
    <property type="evidence" value="ECO:0007669"/>
    <property type="project" value="UniProtKB-KW"/>
</dbReference>
<dbReference type="Pfam" id="PF01464">
    <property type="entry name" value="SLT"/>
    <property type="match status" value="1"/>
</dbReference>
<dbReference type="Pfam" id="PF10145">
    <property type="entry name" value="PhageMin_Tail"/>
    <property type="match status" value="1"/>
</dbReference>
<feature type="coiled-coil region" evidence="1">
    <location>
        <begin position="173"/>
        <end position="249"/>
    </location>
</feature>
<proteinExistence type="predicted"/>
<dbReference type="InterPro" id="IPR008258">
    <property type="entry name" value="Transglycosylase_SLT_dom_1"/>
</dbReference>
<dbReference type="InterPro" id="IPR023346">
    <property type="entry name" value="Lysozyme-like_dom_sf"/>
</dbReference>
<keyword evidence="5" id="KW-1185">Reference proteome</keyword>
<feature type="domain" description="Phage tail tape measure protein" evidence="3">
    <location>
        <begin position="340"/>
        <end position="483"/>
    </location>
</feature>
<feature type="domain" description="Transglycosylase SLT" evidence="2">
    <location>
        <begin position="1294"/>
        <end position="1397"/>
    </location>
</feature>
<evidence type="ECO:0000256" key="1">
    <source>
        <dbReference type="SAM" id="Coils"/>
    </source>
</evidence>
<dbReference type="EMBL" id="MT939242">
    <property type="protein sequence ID" value="QOI68834.1"/>
    <property type="molecule type" value="Genomic_DNA"/>
</dbReference>
<evidence type="ECO:0000259" key="2">
    <source>
        <dbReference type="Pfam" id="PF01464"/>
    </source>
</evidence>
<evidence type="ECO:0000313" key="4">
    <source>
        <dbReference type="EMBL" id="QOI68834.1"/>
    </source>
</evidence>
<protein>
    <submittedName>
        <fullName evidence="4">Tail length tape-measure protein</fullName>
    </submittedName>
</protein>